<dbReference type="InterPro" id="IPR004358">
    <property type="entry name" value="Sig_transdc_His_kin-like_C"/>
</dbReference>
<comment type="caution">
    <text evidence="8">The sequence shown here is derived from an EMBL/GenBank/DDBJ whole genome shotgun (WGS) entry which is preliminary data.</text>
</comment>
<keyword evidence="9" id="KW-1185">Reference proteome</keyword>
<comment type="catalytic activity">
    <reaction evidence="1">
        <text>ATP + protein L-histidine = ADP + protein N-phospho-L-histidine.</text>
        <dbReference type="EC" id="2.7.13.3"/>
    </reaction>
</comment>
<dbReference type="PROSITE" id="PS50109">
    <property type="entry name" value="HIS_KIN"/>
    <property type="match status" value="1"/>
</dbReference>
<dbReference type="InterPro" id="IPR003661">
    <property type="entry name" value="HisK_dim/P_dom"/>
</dbReference>
<proteinExistence type="predicted"/>
<feature type="domain" description="Histidine kinase" evidence="7">
    <location>
        <begin position="153"/>
        <end position="381"/>
    </location>
</feature>
<evidence type="ECO:0000256" key="1">
    <source>
        <dbReference type="ARBA" id="ARBA00000085"/>
    </source>
</evidence>
<accession>A0A4R4E7U0</accession>
<gene>
    <name evidence="8" type="ORF">E0486_01470</name>
</gene>
<organism evidence="8 9">
    <name type="scientific">Flaviaesturariibacter aridisoli</name>
    <dbReference type="NCBI Taxonomy" id="2545761"/>
    <lineage>
        <taxon>Bacteria</taxon>
        <taxon>Pseudomonadati</taxon>
        <taxon>Bacteroidota</taxon>
        <taxon>Chitinophagia</taxon>
        <taxon>Chitinophagales</taxon>
        <taxon>Chitinophagaceae</taxon>
        <taxon>Flaviaestuariibacter</taxon>
    </lineage>
</organism>
<dbReference type="SMART" id="SM00387">
    <property type="entry name" value="HATPase_c"/>
    <property type="match status" value="1"/>
</dbReference>
<reference evidence="8 9" key="1">
    <citation type="submission" date="2019-03" db="EMBL/GenBank/DDBJ databases">
        <authorList>
            <person name="Kim M.K.M."/>
        </authorList>
    </citation>
    <scope>NUCLEOTIDE SEQUENCE [LARGE SCALE GENOMIC DNA]</scope>
    <source>
        <strain evidence="8 9">17J68-15</strain>
    </source>
</reference>
<sequence>MSEPTLDQALFSELFDWQPQAYVWLRPIWNESGEGVADFEYVFSNDTGLQYLKLSRAQLGHLRLSDTPSLTDEMRPKVLAEHLRAFTDGETVTADMYNPIINRYARVFRVRFRGGVLTMMQDKSDERRAIQEISERTRQLEQSNADLEEFAYAASHDLQEPLRKITTFSDRLAHELAGTLSAGQEGLLQRLQSAAGRMKGLIEDLLAYSRVSTRQEAFSPVDLNAVLGEVLQDLDGAIQEAGADVQIGPLPKLEGDARQLQQLFQNLLGNAIKYHSTERKLVIAVSGRLLPPGDEAPAAAGLSGDGWYLVEVRDNGIGFDMQYASKIFQVFQRLHGRAEYEGSGIGLAIVQKVAFRHGGAVRALSRPDEGATFQVLLPVEALKIQT</sequence>
<keyword evidence="4" id="KW-0808">Transferase</keyword>
<dbReference type="Pfam" id="PF02518">
    <property type="entry name" value="HATPase_c"/>
    <property type="match status" value="1"/>
</dbReference>
<evidence type="ECO:0000256" key="3">
    <source>
        <dbReference type="ARBA" id="ARBA00022553"/>
    </source>
</evidence>
<protein>
    <recommendedName>
        <fullName evidence="2">histidine kinase</fullName>
        <ecNumber evidence="2">2.7.13.3</ecNumber>
    </recommendedName>
</protein>
<evidence type="ECO:0000259" key="7">
    <source>
        <dbReference type="PROSITE" id="PS50109"/>
    </source>
</evidence>
<dbReference type="Gene3D" id="3.30.565.10">
    <property type="entry name" value="Histidine kinase-like ATPase, C-terminal domain"/>
    <property type="match status" value="1"/>
</dbReference>
<dbReference type="PANTHER" id="PTHR42878:SF15">
    <property type="entry name" value="BACTERIOPHYTOCHROME"/>
    <property type="match status" value="1"/>
</dbReference>
<evidence type="ECO:0000256" key="2">
    <source>
        <dbReference type="ARBA" id="ARBA00012438"/>
    </source>
</evidence>
<dbReference type="GO" id="GO:0007234">
    <property type="term" value="P:osmosensory signaling via phosphorelay pathway"/>
    <property type="evidence" value="ECO:0007669"/>
    <property type="project" value="TreeGrafter"/>
</dbReference>
<dbReference type="Gene3D" id="1.10.287.130">
    <property type="match status" value="1"/>
</dbReference>
<evidence type="ECO:0000256" key="5">
    <source>
        <dbReference type="ARBA" id="ARBA00022777"/>
    </source>
</evidence>
<keyword evidence="5" id="KW-0418">Kinase</keyword>
<evidence type="ECO:0000313" key="9">
    <source>
        <dbReference type="Proteomes" id="UP000295164"/>
    </source>
</evidence>
<dbReference type="InterPro" id="IPR036890">
    <property type="entry name" value="HATPase_C_sf"/>
</dbReference>
<dbReference type="SMART" id="SM00388">
    <property type="entry name" value="HisKA"/>
    <property type="match status" value="1"/>
</dbReference>
<dbReference type="PRINTS" id="PR00344">
    <property type="entry name" value="BCTRLSENSOR"/>
</dbReference>
<dbReference type="InterPro" id="IPR036097">
    <property type="entry name" value="HisK_dim/P_sf"/>
</dbReference>
<keyword evidence="3" id="KW-0597">Phosphoprotein</keyword>
<name>A0A4R4E7U0_9BACT</name>
<evidence type="ECO:0000256" key="4">
    <source>
        <dbReference type="ARBA" id="ARBA00022679"/>
    </source>
</evidence>
<dbReference type="InterPro" id="IPR005467">
    <property type="entry name" value="His_kinase_dom"/>
</dbReference>
<dbReference type="AlphaFoldDB" id="A0A4R4E7U0"/>
<dbReference type="InterPro" id="IPR050351">
    <property type="entry name" value="BphY/WalK/GraS-like"/>
</dbReference>
<dbReference type="GO" id="GO:0030295">
    <property type="term" value="F:protein kinase activator activity"/>
    <property type="evidence" value="ECO:0007669"/>
    <property type="project" value="TreeGrafter"/>
</dbReference>
<dbReference type="SUPFAM" id="SSF55874">
    <property type="entry name" value="ATPase domain of HSP90 chaperone/DNA topoisomerase II/histidine kinase"/>
    <property type="match status" value="1"/>
</dbReference>
<dbReference type="CDD" id="cd00082">
    <property type="entry name" value="HisKA"/>
    <property type="match status" value="1"/>
</dbReference>
<dbReference type="RefSeq" id="WP_131850358.1">
    <property type="nucleotide sequence ID" value="NZ_SKFH01000001.1"/>
</dbReference>
<evidence type="ECO:0000313" key="8">
    <source>
        <dbReference type="EMBL" id="TCZ75003.1"/>
    </source>
</evidence>
<keyword evidence="6" id="KW-0175">Coiled coil</keyword>
<dbReference type="EMBL" id="SKFH01000001">
    <property type="protein sequence ID" value="TCZ75003.1"/>
    <property type="molecule type" value="Genomic_DNA"/>
</dbReference>
<dbReference type="SUPFAM" id="SSF47384">
    <property type="entry name" value="Homodimeric domain of signal transducing histidine kinase"/>
    <property type="match status" value="1"/>
</dbReference>
<dbReference type="OrthoDB" id="9124519at2"/>
<evidence type="ECO:0000256" key="6">
    <source>
        <dbReference type="SAM" id="Coils"/>
    </source>
</evidence>
<dbReference type="Proteomes" id="UP000295164">
    <property type="component" value="Unassembled WGS sequence"/>
</dbReference>
<dbReference type="PANTHER" id="PTHR42878">
    <property type="entry name" value="TWO-COMPONENT HISTIDINE KINASE"/>
    <property type="match status" value="1"/>
</dbReference>
<feature type="coiled-coil region" evidence="6">
    <location>
        <begin position="123"/>
        <end position="150"/>
    </location>
</feature>
<dbReference type="InterPro" id="IPR003594">
    <property type="entry name" value="HATPase_dom"/>
</dbReference>
<dbReference type="GO" id="GO:0000156">
    <property type="term" value="F:phosphorelay response regulator activity"/>
    <property type="evidence" value="ECO:0007669"/>
    <property type="project" value="TreeGrafter"/>
</dbReference>
<dbReference type="Pfam" id="PF00512">
    <property type="entry name" value="HisKA"/>
    <property type="match status" value="1"/>
</dbReference>
<dbReference type="GO" id="GO:0000155">
    <property type="term" value="F:phosphorelay sensor kinase activity"/>
    <property type="evidence" value="ECO:0007669"/>
    <property type="project" value="InterPro"/>
</dbReference>
<dbReference type="EC" id="2.7.13.3" evidence="2"/>